<organism evidence="2 3">
    <name type="scientific">Hevea brasiliensis</name>
    <name type="common">Para rubber tree</name>
    <name type="synonym">Siphonia brasiliensis</name>
    <dbReference type="NCBI Taxonomy" id="3981"/>
    <lineage>
        <taxon>Eukaryota</taxon>
        <taxon>Viridiplantae</taxon>
        <taxon>Streptophyta</taxon>
        <taxon>Embryophyta</taxon>
        <taxon>Tracheophyta</taxon>
        <taxon>Spermatophyta</taxon>
        <taxon>Magnoliopsida</taxon>
        <taxon>eudicotyledons</taxon>
        <taxon>Gunneridae</taxon>
        <taxon>Pentapetalae</taxon>
        <taxon>rosids</taxon>
        <taxon>fabids</taxon>
        <taxon>Malpighiales</taxon>
        <taxon>Euphorbiaceae</taxon>
        <taxon>Crotonoideae</taxon>
        <taxon>Micrandreae</taxon>
        <taxon>Hevea</taxon>
    </lineage>
</organism>
<accession>A0A6A6NIV5</accession>
<dbReference type="EMBL" id="JAAGAX010000001">
    <property type="protein sequence ID" value="KAF2325167.1"/>
    <property type="molecule type" value="Genomic_DNA"/>
</dbReference>
<dbReference type="CDD" id="cd09272">
    <property type="entry name" value="RNase_HI_RT_Ty1"/>
    <property type="match status" value="1"/>
</dbReference>
<name>A0A6A6NIV5_HEVBR</name>
<evidence type="ECO:0000313" key="3">
    <source>
        <dbReference type="Proteomes" id="UP000467840"/>
    </source>
</evidence>
<dbReference type="PANTHER" id="PTHR35317">
    <property type="entry name" value="OS04G0629600 PROTEIN"/>
    <property type="match status" value="1"/>
</dbReference>
<proteinExistence type="predicted"/>
<comment type="caution">
    <text evidence="2">The sequence shown here is derived from an EMBL/GenBank/DDBJ whole genome shotgun (WGS) entry which is preliminary data.</text>
</comment>
<feature type="domain" description="DUF4219" evidence="1">
    <location>
        <begin position="15"/>
        <end position="41"/>
    </location>
</feature>
<sequence>MDGENSFSTIAPPVFDGENYQVWAVRMEAYMDACDLWEAVEEDYEIPPLLGNPTLAQIKNHKEKKTRNSKAKASLYDVEEYQGDERIRGMKVLNLVREFEIQRMKESETIKEYSDRLISLANKGYSDSDWAGSADDMKSTSGYCFNFGSGCFSWCSKKQDIVAQSTAEAEFIVLLQQRTRPCG</sequence>
<dbReference type="InterPro" id="IPR025314">
    <property type="entry name" value="DUF4219"/>
</dbReference>
<dbReference type="Pfam" id="PF13961">
    <property type="entry name" value="DUF4219"/>
    <property type="match status" value="1"/>
</dbReference>
<dbReference type="PANTHER" id="PTHR35317:SF11">
    <property type="entry name" value="CCHC-TYPE DOMAIN-CONTAINING PROTEIN"/>
    <property type="match status" value="1"/>
</dbReference>
<reference evidence="2 3" key="1">
    <citation type="journal article" date="2020" name="Mol. Plant">
        <title>The Chromosome-Based Rubber Tree Genome Provides New Insights into Spurge Genome Evolution and Rubber Biosynthesis.</title>
        <authorList>
            <person name="Liu J."/>
            <person name="Shi C."/>
            <person name="Shi C.C."/>
            <person name="Li W."/>
            <person name="Zhang Q.J."/>
            <person name="Zhang Y."/>
            <person name="Li K."/>
            <person name="Lu H.F."/>
            <person name="Shi C."/>
            <person name="Zhu S.T."/>
            <person name="Xiao Z.Y."/>
            <person name="Nan H."/>
            <person name="Yue Y."/>
            <person name="Zhu X.G."/>
            <person name="Wu Y."/>
            <person name="Hong X.N."/>
            <person name="Fan G.Y."/>
            <person name="Tong Y."/>
            <person name="Zhang D."/>
            <person name="Mao C.L."/>
            <person name="Liu Y.L."/>
            <person name="Hao S.J."/>
            <person name="Liu W.Q."/>
            <person name="Lv M.Q."/>
            <person name="Zhang H.B."/>
            <person name="Liu Y."/>
            <person name="Hu-Tang G.R."/>
            <person name="Wang J.P."/>
            <person name="Wang J.H."/>
            <person name="Sun Y.H."/>
            <person name="Ni S.B."/>
            <person name="Chen W.B."/>
            <person name="Zhang X.C."/>
            <person name="Jiao Y.N."/>
            <person name="Eichler E.E."/>
            <person name="Li G.H."/>
            <person name="Liu X."/>
            <person name="Gao L.Z."/>
        </authorList>
    </citation>
    <scope>NUCLEOTIDE SEQUENCE [LARGE SCALE GENOMIC DNA]</scope>
    <source>
        <strain evidence="3">cv. GT1</strain>
        <tissue evidence="2">Leaf</tissue>
    </source>
</reference>
<dbReference type="Proteomes" id="UP000467840">
    <property type="component" value="Chromosome 5"/>
</dbReference>
<keyword evidence="3" id="KW-1185">Reference proteome</keyword>
<protein>
    <recommendedName>
        <fullName evidence="1">DUF4219 domain-containing protein</fullName>
    </recommendedName>
</protein>
<dbReference type="AlphaFoldDB" id="A0A6A6NIV5"/>
<evidence type="ECO:0000313" key="2">
    <source>
        <dbReference type="EMBL" id="KAF2325167.1"/>
    </source>
</evidence>
<evidence type="ECO:0000259" key="1">
    <source>
        <dbReference type="Pfam" id="PF13961"/>
    </source>
</evidence>
<gene>
    <name evidence="2" type="ORF">GH714_024799</name>
</gene>